<evidence type="ECO:0000313" key="1">
    <source>
        <dbReference type="EMBL" id="ARD69703.1"/>
    </source>
</evidence>
<gene>
    <name evidence="2" type="ORF">Xhom_04907</name>
</gene>
<reference evidence="1" key="1">
    <citation type="journal article" date="2017" name="J. Invertebr. Pathol.">
        <title>Identification and bacterial characteristics of Xenorhabdus hominickii ANU101 from an entomopathogenic nematode, Steinernema monticolum.</title>
        <authorList>
            <person name="Park Y."/>
            <person name="Kang S."/>
            <person name="Sadekuzzaman M."/>
            <person name="Kim H."/>
            <person name="Jung J.K."/>
            <person name="Kim Y."/>
        </authorList>
    </citation>
    <scope>NUCLEOTIDE SEQUENCE</scope>
    <source>
        <strain evidence="1">ANU101</strain>
        <plasmid evidence="1">unnamed2</plasmid>
    </source>
</reference>
<accession>A0A1V0M4B3</accession>
<dbReference type="RefSeq" id="WP_099140086.1">
    <property type="nucleotide sequence ID" value="NZ_CAWNQJ010000043.1"/>
</dbReference>
<dbReference type="AlphaFoldDB" id="A0A1V0M4B3"/>
<proteinExistence type="predicted"/>
<organism evidence="1">
    <name type="scientific">Xenorhabdus hominickii</name>
    <dbReference type="NCBI Taxonomy" id="351679"/>
    <lineage>
        <taxon>Bacteria</taxon>
        <taxon>Pseudomonadati</taxon>
        <taxon>Pseudomonadota</taxon>
        <taxon>Gammaproteobacteria</taxon>
        <taxon>Enterobacterales</taxon>
        <taxon>Morganellaceae</taxon>
        <taxon>Xenorhabdus</taxon>
    </lineage>
</organism>
<dbReference type="EMBL" id="NJAI01000017">
    <property type="protein sequence ID" value="PHM51509.1"/>
    <property type="molecule type" value="Genomic_DNA"/>
</dbReference>
<dbReference type="Proteomes" id="UP000225433">
    <property type="component" value="Unassembled WGS sequence"/>
</dbReference>
<sequence>MISILGKDEIIKNVYLLSRSRLGSENIKKVEDLKPFYLDFLKNHQPYHPINFSNEIIVSNEEKINALILAYQPSALDDLNQVKMIGEKHSADKYQELLTLVKNGYTHLADSDKDVKLIFDLVIHTIFFRKSTASSSNVSSFGGSSSTAIGSIWISGHGALTPHDVAEFLLHELTHHLLFIDERCHEQFHYAEIIKPENYSTSALLGKKRPLDKVVHSILVSHEILNARQKFLNAGNVTIHPKTSILKENTNHSIAEILGMKNLNNLITNRTKEFIMTARENLN</sequence>
<geneLocation type="plasmid" evidence="1">
    <name>unnamed2</name>
</geneLocation>
<evidence type="ECO:0000313" key="3">
    <source>
        <dbReference type="Proteomes" id="UP000225433"/>
    </source>
</evidence>
<name>A0A1V0M4B3_XENHO</name>
<dbReference type="InterPro" id="IPR026337">
    <property type="entry name" value="AKG_HExxH"/>
</dbReference>
<dbReference type="EMBL" id="KX517799">
    <property type="protein sequence ID" value="ARD69703.1"/>
    <property type="molecule type" value="Genomic_DNA"/>
</dbReference>
<protein>
    <submittedName>
        <fullName evidence="1">Uncharacterized protein</fullName>
    </submittedName>
</protein>
<evidence type="ECO:0000313" key="2">
    <source>
        <dbReference type="EMBL" id="PHM51509.1"/>
    </source>
</evidence>
<keyword evidence="1" id="KW-0614">Plasmid</keyword>
<reference evidence="2 3" key="2">
    <citation type="journal article" date="2017" name="Nat. Microbiol.">
        <title>Natural product diversity associated with the nematode symbionts Photorhabdus and Xenorhabdus.</title>
        <authorList>
            <person name="Tobias N.J."/>
            <person name="Wolff H."/>
            <person name="Djahanschiri B."/>
            <person name="Grundmann F."/>
            <person name="Kronenwerth M."/>
            <person name="Shi Y.M."/>
            <person name="Simonyi S."/>
            <person name="Grun P."/>
            <person name="Shapiro-Ilan D."/>
            <person name="Pidot S.J."/>
            <person name="Stinear T.P."/>
            <person name="Ebersberger I."/>
            <person name="Bode H.B."/>
        </authorList>
    </citation>
    <scope>NUCLEOTIDE SEQUENCE [LARGE SCALE GENOMIC DNA]</scope>
    <source>
        <strain evidence="2 3">DSM 17903</strain>
    </source>
</reference>
<dbReference type="NCBIfam" id="TIGR04267">
    <property type="entry name" value="mod_HExxH"/>
    <property type="match status" value="1"/>
</dbReference>